<feature type="chain" id="PRO_5037701183" evidence="2">
    <location>
        <begin position="21"/>
        <end position="174"/>
    </location>
</feature>
<evidence type="ECO:0000256" key="2">
    <source>
        <dbReference type="SAM" id="SignalP"/>
    </source>
</evidence>
<protein>
    <submittedName>
        <fullName evidence="4">Uncharacterized protein</fullName>
    </submittedName>
</protein>
<evidence type="ECO:0000256" key="1">
    <source>
        <dbReference type="SAM" id="MobiDB-lite"/>
    </source>
</evidence>
<organism evidence="3 4">
    <name type="scientific">Acrobeloides nanus</name>
    <dbReference type="NCBI Taxonomy" id="290746"/>
    <lineage>
        <taxon>Eukaryota</taxon>
        <taxon>Metazoa</taxon>
        <taxon>Ecdysozoa</taxon>
        <taxon>Nematoda</taxon>
        <taxon>Chromadorea</taxon>
        <taxon>Rhabditida</taxon>
        <taxon>Tylenchina</taxon>
        <taxon>Cephalobomorpha</taxon>
        <taxon>Cephaloboidea</taxon>
        <taxon>Cephalobidae</taxon>
        <taxon>Acrobeloides</taxon>
    </lineage>
</organism>
<dbReference type="AlphaFoldDB" id="A0A914EIX8"/>
<keyword evidence="2" id="KW-0732">Signal</keyword>
<feature type="region of interest" description="Disordered" evidence="1">
    <location>
        <begin position="66"/>
        <end position="96"/>
    </location>
</feature>
<accession>A0A914EIX8</accession>
<name>A0A914EIX8_9BILA</name>
<sequence length="174" mass="19216">MRLILVLFVVATCSFYELLASPIYEDAEFLRQKRLRIGSDVKQECNGLAADCKIIEIGSIEDGKVHDMTNSEQENLNKEVEEETSDTDSRRSKRQVPGKILGGKVLQMNDKIVVVQGRGKRQVPGKILGGKVLQMNDKIVVVQGRGKRQVPGKILGGKVLQMNDKIVVVQGSGK</sequence>
<feature type="compositionally biased region" description="Basic and acidic residues" evidence="1">
    <location>
        <begin position="66"/>
        <end position="79"/>
    </location>
</feature>
<proteinExistence type="predicted"/>
<evidence type="ECO:0000313" key="3">
    <source>
        <dbReference type="Proteomes" id="UP000887540"/>
    </source>
</evidence>
<reference evidence="4" key="1">
    <citation type="submission" date="2022-11" db="UniProtKB">
        <authorList>
            <consortium name="WormBaseParasite"/>
        </authorList>
    </citation>
    <scope>IDENTIFICATION</scope>
</reference>
<keyword evidence="3" id="KW-1185">Reference proteome</keyword>
<evidence type="ECO:0000313" key="4">
    <source>
        <dbReference type="WBParaSite" id="ACRNAN_scaffold823.g13898.t1"/>
    </source>
</evidence>
<dbReference type="WBParaSite" id="ACRNAN_scaffold823.g13898.t1">
    <property type="protein sequence ID" value="ACRNAN_scaffold823.g13898.t1"/>
    <property type="gene ID" value="ACRNAN_scaffold823.g13898"/>
</dbReference>
<dbReference type="Proteomes" id="UP000887540">
    <property type="component" value="Unplaced"/>
</dbReference>
<feature type="signal peptide" evidence="2">
    <location>
        <begin position="1"/>
        <end position="20"/>
    </location>
</feature>